<dbReference type="Proteomes" id="UP001374579">
    <property type="component" value="Unassembled WGS sequence"/>
</dbReference>
<dbReference type="EMBL" id="JBAMIC010000024">
    <property type="protein sequence ID" value="KAK7090010.1"/>
    <property type="molecule type" value="Genomic_DNA"/>
</dbReference>
<accession>A0AAN9ANF3</accession>
<evidence type="ECO:0000313" key="3">
    <source>
        <dbReference type="Proteomes" id="UP001374579"/>
    </source>
</evidence>
<feature type="compositionally biased region" description="Gly residues" evidence="1">
    <location>
        <begin position="77"/>
        <end position="88"/>
    </location>
</feature>
<sequence>MPVTPSQENITGISQLSLSTNSGRSSCRSTDRSTDLHTGLDQGLDSGAEGSGHHSRNVDRSCHLGGDADRHSDEGGQRGVGQQGGQDGGQVETGASGEADRQADHGTDVQFGDERGQDLAKVQHAEQVDDSFEEHAHINISHDFHHSEDEGSDVQVGNLGDDVNDGCRQDIQLHRRYELYCYFQDGAKHIDVEIESGRESCSQTCHDLHHSAHCGNDKGGSNKQKNVGTHVDKG</sequence>
<dbReference type="AlphaFoldDB" id="A0AAN9ANF3"/>
<feature type="compositionally biased region" description="Polar residues" evidence="1">
    <location>
        <begin position="1"/>
        <end position="21"/>
    </location>
</feature>
<comment type="caution">
    <text evidence="2">The sequence shown here is derived from an EMBL/GenBank/DDBJ whole genome shotgun (WGS) entry which is preliminary data.</text>
</comment>
<feature type="compositionally biased region" description="Basic and acidic residues" evidence="1">
    <location>
        <begin position="56"/>
        <end position="76"/>
    </location>
</feature>
<protein>
    <submittedName>
        <fullName evidence="2">Uncharacterized protein</fullName>
    </submittedName>
</protein>
<feature type="region of interest" description="Disordered" evidence="1">
    <location>
        <begin position="212"/>
        <end position="234"/>
    </location>
</feature>
<feature type="region of interest" description="Disordered" evidence="1">
    <location>
        <begin position="1"/>
        <end position="111"/>
    </location>
</feature>
<evidence type="ECO:0000313" key="2">
    <source>
        <dbReference type="EMBL" id="KAK7090010.1"/>
    </source>
</evidence>
<gene>
    <name evidence="2" type="ORF">V1264_009871</name>
</gene>
<reference evidence="2 3" key="1">
    <citation type="submission" date="2024-02" db="EMBL/GenBank/DDBJ databases">
        <title>Chromosome-scale genome assembly of the rough periwinkle Littorina saxatilis.</title>
        <authorList>
            <person name="De Jode A."/>
            <person name="Faria R."/>
            <person name="Formenti G."/>
            <person name="Sims Y."/>
            <person name="Smith T.P."/>
            <person name="Tracey A."/>
            <person name="Wood J.M.D."/>
            <person name="Zagrodzka Z.B."/>
            <person name="Johannesson K."/>
            <person name="Butlin R.K."/>
            <person name="Leder E.H."/>
        </authorList>
    </citation>
    <scope>NUCLEOTIDE SEQUENCE [LARGE SCALE GENOMIC DNA]</scope>
    <source>
        <strain evidence="2">Snail1</strain>
        <tissue evidence="2">Muscle</tissue>
    </source>
</reference>
<organism evidence="2 3">
    <name type="scientific">Littorina saxatilis</name>
    <dbReference type="NCBI Taxonomy" id="31220"/>
    <lineage>
        <taxon>Eukaryota</taxon>
        <taxon>Metazoa</taxon>
        <taxon>Spiralia</taxon>
        <taxon>Lophotrochozoa</taxon>
        <taxon>Mollusca</taxon>
        <taxon>Gastropoda</taxon>
        <taxon>Caenogastropoda</taxon>
        <taxon>Littorinimorpha</taxon>
        <taxon>Littorinoidea</taxon>
        <taxon>Littorinidae</taxon>
        <taxon>Littorina</taxon>
    </lineage>
</organism>
<evidence type="ECO:0000256" key="1">
    <source>
        <dbReference type="SAM" id="MobiDB-lite"/>
    </source>
</evidence>
<keyword evidence="3" id="KW-1185">Reference proteome</keyword>
<name>A0AAN9ANF3_9CAEN</name>
<proteinExistence type="predicted"/>
<feature type="compositionally biased region" description="Basic and acidic residues" evidence="1">
    <location>
        <begin position="98"/>
        <end position="111"/>
    </location>
</feature>